<name>A0A9P6LR58_9FUNG</name>
<accession>A0A9P6LR58</accession>
<organism evidence="2 3">
    <name type="scientific">Modicella reniformis</name>
    <dbReference type="NCBI Taxonomy" id="1440133"/>
    <lineage>
        <taxon>Eukaryota</taxon>
        <taxon>Fungi</taxon>
        <taxon>Fungi incertae sedis</taxon>
        <taxon>Mucoromycota</taxon>
        <taxon>Mortierellomycotina</taxon>
        <taxon>Mortierellomycetes</taxon>
        <taxon>Mortierellales</taxon>
        <taxon>Mortierellaceae</taxon>
        <taxon>Modicella</taxon>
    </lineage>
</organism>
<feature type="compositionally biased region" description="Low complexity" evidence="1">
    <location>
        <begin position="131"/>
        <end position="159"/>
    </location>
</feature>
<evidence type="ECO:0000313" key="2">
    <source>
        <dbReference type="EMBL" id="KAF9919517.1"/>
    </source>
</evidence>
<gene>
    <name evidence="2" type="ORF">BGZ65_012064</name>
</gene>
<dbReference type="EMBL" id="JAAAHW010011503">
    <property type="protein sequence ID" value="KAF9919517.1"/>
    <property type="molecule type" value="Genomic_DNA"/>
</dbReference>
<dbReference type="Proteomes" id="UP000749646">
    <property type="component" value="Unassembled WGS sequence"/>
</dbReference>
<sequence length="188" mass="20445">MRCTKQAILDEDAKASLLTQLLRDDVFGPRSTNLRTYGVEYIVEMRHEPAPHAPDFVEYMRARDASISLGVISSIWNSLKEYFSQENKNEHESIKNLMNVPAIIAAFKAIAPLDIQEPVITIDNAAPAPPSSISTISSSSTPTKGSRSSGNGSTSTPGPVALAKMCSEFQHNYSAFKGDPWKLSSGTI</sequence>
<protein>
    <submittedName>
        <fullName evidence="2">Uncharacterized protein</fullName>
    </submittedName>
</protein>
<feature type="non-terminal residue" evidence="2">
    <location>
        <position position="1"/>
    </location>
</feature>
<dbReference type="AlphaFoldDB" id="A0A9P6LR58"/>
<reference evidence="2" key="1">
    <citation type="journal article" date="2020" name="Fungal Divers.">
        <title>Resolving the Mortierellaceae phylogeny through synthesis of multi-gene phylogenetics and phylogenomics.</title>
        <authorList>
            <person name="Vandepol N."/>
            <person name="Liber J."/>
            <person name="Desiro A."/>
            <person name="Na H."/>
            <person name="Kennedy M."/>
            <person name="Barry K."/>
            <person name="Grigoriev I.V."/>
            <person name="Miller A.N."/>
            <person name="O'Donnell K."/>
            <person name="Stajich J.E."/>
            <person name="Bonito G."/>
        </authorList>
    </citation>
    <scope>NUCLEOTIDE SEQUENCE</scope>
    <source>
        <strain evidence="2">MES-2147</strain>
    </source>
</reference>
<comment type="caution">
    <text evidence="2">The sequence shown here is derived from an EMBL/GenBank/DDBJ whole genome shotgun (WGS) entry which is preliminary data.</text>
</comment>
<keyword evidence="3" id="KW-1185">Reference proteome</keyword>
<proteinExistence type="predicted"/>
<evidence type="ECO:0000313" key="3">
    <source>
        <dbReference type="Proteomes" id="UP000749646"/>
    </source>
</evidence>
<evidence type="ECO:0000256" key="1">
    <source>
        <dbReference type="SAM" id="MobiDB-lite"/>
    </source>
</evidence>
<feature type="region of interest" description="Disordered" evidence="1">
    <location>
        <begin position="130"/>
        <end position="159"/>
    </location>
</feature>